<dbReference type="AlphaFoldDB" id="A0ABD1JXK4"/>
<dbReference type="SUPFAM" id="SSF47353">
    <property type="entry name" value="Retrovirus capsid dimerization domain-like"/>
    <property type="match status" value="1"/>
</dbReference>
<evidence type="ECO:0000313" key="3">
    <source>
        <dbReference type="EMBL" id="KAL2091602.1"/>
    </source>
</evidence>
<gene>
    <name evidence="3" type="ORF">ACEWY4_013865</name>
</gene>
<dbReference type="InterPro" id="IPR038269">
    <property type="entry name" value="SCAN_sf"/>
</dbReference>
<proteinExistence type="predicted"/>
<dbReference type="Pfam" id="PF02023">
    <property type="entry name" value="SCAN"/>
    <property type="match status" value="1"/>
</dbReference>
<dbReference type="Proteomes" id="UP001591681">
    <property type="component" value="Unassembled WGS sequence"/>
</dbReference>
<evidence type="ECO:0000313" key="4">
    <source>
        <dbReference type="Proteomes" id="UP001591681"/>
    </source>
</evidence>
<dbReference type="PANTHER" id="PTHR46888:SF1">
    <property type="entry name" value="RIBONUCLEASE H"/>
    <property type="match status" value="1"/>
</dbReference>
<feature type="region of interest" description="Disordered" evidence="1">
    <location>
        <begin position="45"/>
        <end position="71"/>
    </location>
</feature>
<reference evidence="3 4" key="1">
    <citation type="submission" date="2024-09" db="EMBL/GenBank/DDBJ databases">
        <title>A chromosome-level genome assembly of Gray's grenadier anchovy, Coilia grayii.</title>
        <authorList>
            <person name="Fu Z."/>
        </authorList>
    </citation>
    <scope>NUCLEOTIDE SEQUENCE [LARGE SCALE GENOMIC DNA]</scope>
    <source>
        <strain evidence="3">G4</strain>
        <tissue evidence="3">Muscle</tissue>
    </source>
</reference>
<organism evidence="3 4">
    <name type="scientific">Coilia grayii</name>
    <name type="common">Gray's grenadier anchovy</name>
    <dbReference type="NCBI Taxonomy" id="363190"/>
    <lineage>
        <taxon>Eukaryota</taxon>
        <taxon>Metazoa</taxon>
        <taxon>Chordata</taxon>
        <taxon>Craniata</taxon>
        <taxon>Vertebrata</taxon>
        <taxon>Euteleostomi</taxon>
        <taxon>Actinopterygii</taxon>
        <taxon>Neopterygii</taxon>
        <taxon>Teleostei</taxon>
        <taxon>Clupei</taxon>
        <taxon>Clupeiformes</taxon>
        <taxon>Clupeoidei</taxon>
        <taxon>Engraulidae</taxon>
        <taxon>Coilinae</taxon>
        <taxon>Coilia</taxon>
    </lineage>
</organism>
<dbReference type="EMBL" id="JBHFQA010000011">
    <property type="protein sequence ID" value="KAL2091602.1"/>
    <property type="molecule type" value="Genomic_DNA"/>
</dbReference>
<dbReference type="Gene3D" id="1.10.4020.10">
    <property type="entry name" value="DNA breaking-rejoining enzymes"/>
    <property type="match status" value="1"/>
</dbReference>
<dbReference type="PROSITE" id="PS50804">
    <property type="entry name" value="SCAN_BOX"/>
    <property type="match status" value="1"/>
</dbReference>
<dbReference type="PANTHER" id="PTHR46888">
    <property type="entry name" value="ZINC KNUCKLE DOMAINCONTAINING PROTEIN-RELATED"/>
    <property type="match status" value="1"/>
</dbReference>
<comment type="caution">
    <text evidence="3">The sequence shown here is derived from an EMBL/GenBank/DDBJ whole genome shotgun (WGS) entry which is preliminary data.</text>
</comment>
<protein>
    <recommendedName>
        <fullName evidence="2">SCAN box domain-containing protein</fullName>
    </recommendedName>
</protein>
<name>A0ABD1JXK4_9TELE</name>
<keyword evidence="4" id="KW-1185">Reference proteome</keyword>
<feature type="domain" description="SCAN box" evidence="2">
    <location>
        <begin position="199"/>
        <end position="246"/>
    </location>
</feature>
<dbReference type="InterPro" id="IPR003309">
    <property type="entry name" value="SCAN_dom"/>
</dbReference>
<sequence>MEEELLDGATGAEAVGGVQSEGSDIAALRQLLERTLMAQEKEAYKQEQRWRRSTTRGAHFTTRGSSSTVVPAPAAPAPAPVVPAPAPVVPAPAAPAPVVPVPAAPALVAPAPAAPVTWSRAAIPRLEKGDDIEQYLTTFERLATAYRWPREDWAVFLVPYLTGKARSAYVAMDMDYAMEYDQVKEAILCKYEISQDVYRRRFREPDIRQGETPRELYMRLKDLFQKWIRPLNKTVEEVSEILILEQ</sequence>
<accession>A0ABD1JXK4</accession>
<evidence type="ECO:0000256" key="1">
    <source>
        <dbReference type="SAM" id="MobiDB-lite"/>
    </source>
</evidence>
<evidence type="ECO:0000259" key="2">
    <source>
        <dbReference type="PROSITE" id="PS50804"/>
    </source>
</evidence>